<reference evidence="4" key="1">
    <citation type="journal article" date="2019" name="Int. J. Syst. Evol. Microbiol.">
        <title>The Global Catalogue of Microorganisms (GCM) 10K type strain sequencing project: providing services to taxonomists for standard genome sequencing and annotation.</title>
        <authorList>
            <consortium name="The Broad Institute Genomics Platform"/>
            <consortium name="The Broad Institute Genome Sequencing Center for Infectious Disease"/>
            <person name="Wu L."/>
            <person name="Ma J."/>
        </authorList>
    </citation>
    <scope>NUCLEOTIDE SEQUENCE [LARGE SCALE GENOMIC DNA]</scope>
    <source>
        <strain evidence="4">JCM 16242</strain>
    </source>
</reference>
<dbReference type="InterPro" id="IPR028098">
    <property type="entry name" value="Glyco_trans_4-like_N"/>
</dbReference>
<dbReference type="Proteomes" id="UP001500657">
    <property type="component" value="Unassembled WGS sequence"/>
</dbReference>
<gene>
    <name evidence="3" type="ORF">GCM10009126_17310</name>
</gene>
<organism evidence="3 4">
    <name type="scientific">Rhodanobacter caeni</name>
    <dbReference type="NCBI Taxonomy" id="657654"/>
    <lineage>
        <taxon>Bacteria</taxon>
        <taxon>Pseudomonadati</taxon>
        <taxon>Pseudomonadota</taxon>
        <taxon>Gammaproteobacteria</taxon>
        <taxon>Lysobacterales</taxon>
        <taxon>Rhodanobacteraceae</taxon>
        <taxon>Rhodanobacter</taxon>
    </lineage>
</organism>
<dbReference type="PANTHER" id="PTHR12526:SF630">
    <property type="entry name" value="GLYCOSYLTRANSFERASE"/>
    <property type="match status" value="1"/>
</dbReference>
<protein>
    <submittedName>
        <fullName evidence="3">Glycosyltransferase</fullName>
    </submittedName>
</protein>
<dbReference type="SUPFAM" id="SSF53756">
    <property type="entry name" value="UDP-Glycosyltransferase/glycogen phosphorylase"/>
    <property type="match status" value="1"/>
</dbReference>
<evidence type="ECO:0000313" key="4">
    <source>
        <dbReference type="Proteomes" id="UP001500657"/>
    </source>
</evidence>
<dbReference type="InterPro" id="IPR017522">
    <property type="entry name" value="Sugar_tfrase_PEP-CTERM_Stp2"/>
</dbReference>
<comment type="caution">
    <text evidence="3">The sequence shown here is derived from an EMBL/GenBank/DDBJ whole genome shotgun (WGS) entry which is preliminary data.</text>
</comment>
<evidence type="ECO:0000259" key="2">
    <source>
        <dbReference type="Pfam" id="PF13439"/>
    </source>
</evidence>
<feature type="domain" description="Glycosyl transferase family 1" evidence="1">
    <location>
        <begin position="198"/>
        <end position="344"/>
    </location>
</feature>
<proteinExistence type="predicted"/>
<dbReference type="RefSeq" id="WP_343882280.1">
    <property type="nucleotide sequence ID" value="NZ_BAAAFO010000003.1"/>
</dbReference>
<dbReference type="EMBL" id="BAAAFO010000003">
    <property type="protein sequence ID" value="GAA0252550.1"/>
    <property type="molecule type" value="Genomic_DNA"/>
</dbReference>
<keyword evidence="4" id="KW-1185">Reference proteome</keyword>
<evidence type="ECO:0000259" key="1">
    <source>
        <dbReference type="Pfam" id="PF00534"/>
    </source>
</evidence>
<dbReference type="PANTHER" id="PTHR12526">
    <property type="entry name" value="GLYCOSYLTRANSFERASE"/>
    <property type="match status" value="1"/>
</dbReference>
<evidence type="ECO:0000313" key="3">
    <source>
        <dbReference type="EMBL" id="GAA0252550.1"/>
    </source>
</evidence>
<dbReference type="Pfam" id="PF00534">
    <property type="entry name" value="Glycos_transf_1"/>
    <property type="match status" value="1"/>
</dbReference>
<dbReference type="InterPro" id="IPR001296">
    <property type="entry name" value="Glyco_trans_1"/>
</dbReference>
<dbReference type="Pfam" id="PF13439">
    <property type="entry name" value="Glyco_transf_4"/>
    <property type="match status" value="1"/>
</dbReference>
<feature type="domain" description="Glycosyltransferase subfamily 4-like N-terminal" evidence="2">
    <location>
        <begin position="17"/>
        <end position="174"/>
    </location>
</feature>
<name>A0ABP3E4N6_9GAMM</name>
<dbReference type="Gene3D" id="3.40.50.2000">
    <property type="entry name" value="Glycogen Phosphorylase B"/>
    <property type="match status" value="2"/>
</dbReference>
<dbReference type="NCBIfam" id="TIGR03088">
    <property type="entry name" value="stp2"/>
    <property type="match status" value="1"/>
</dbReference>
<sequence length="395" mass="42396">MNDKPLIVHVLYRLDTGGMERIIVSLINATTDIYRHAVITLCGFGALRAEIDHSVTACLSLDKKPGKDWASHVRLWRALRRLKPDLVQTYNIGTLDLAPMVKLAGVRRLVHAEHGRDAADPNGDNVRYRRLRSWMAPFIDRFVAVSDDLQHWLIERAGIEPSKVASIANGIDVAAFEVPRTEPRTRPLLADFAPAGSVLLGHVARLDKVKDQASLLQAFALLHKHTAQPCRLVIVGEGSQRAALEQQIDQLDLGDTVRLLGNRHDVPALLAECDVFVLSSIAEGMPVTLMEAMAAGLPVVATDVGGVASVVDDGVTGTLVPASDARALADALEAYVADAALRRAHGVAGCARAAGHFSLDAMVAGYVALYDALLAGRAGAVPLRSRSGMAGQREH</sequence>
<accession>A0ABP3E4N6</accession>